<dbReference type="InterPro" id="IPR037215">
    <property type="entry name" value="GUN4-like_sf"/>
</dbReference>
<organism evidence="2">
    <name type="scientific">Spyridia filamentosa</name>
    <name type="common">Red alga</name>
    <name type="synonym">Fucus filamentosus</name>
    <dbReference type="NCBI Taxonomy" id="196632"/>
    <lineage>
        <taxon>Eukaryota</taxon>
        <taxon>Rhodophyta</taxon>
        <taxon>Florideophyceae</taxon>
        <taxon>Rhodymeniophycidae</taxon>
        <taxon>Ceramiales</taxon>
        <taxon>Spyridiaceae</taxon>
        <taxon>Spyridia</taxon>
    </lineage>
</organism>
<name>A0A1Z1MJU4_SPYFI</name>
<dbReference type="PANTHER" id="PTHR34800:SF1">
    <property type="entry name" value="TETRAPYRROLE-BINDING PROTEIN, CHLOROPLASTIC"/>
    <property type="match status" value="1"/>
</dbReference>
<feature type="domain" description="GUN4-like" evidence="1">
    <location>
        <begin position="15"/>
        <end position="154"/>
    </location>
</feature>
<dbReference type="RefSeq" id="YP_009396926.1">
    <property type="nucleotide sequence ID" value="NC_035285.1"/>
</dbReference>
<geneLocation type="chloroplast" evidence="2"/>
<dbReference type="InterPro" id="IPR008629">
    <property type="entry name" value="GUN4-like"/>
</dbReference>
<dbReference type="Pfam" id="PF05419">
    <property type="entry name" value="GUN4"/>
    <property type="match status" value="1"/>
</dbReference>
<evidence type="ECO:0000259" key="1">
    <source>
        <dbReference type="Pfam" id="PF05419"/>
    </source>
</evidence>
<accession>A0A1Z1MJU4</accession>
<dbReference type="SUPFAM" id="SSF140869">
    <property type="entry name" value="GUN4-like"/>
    <property type="match status" value="1"/>
</dbReference>
<sequence>MNKNLDNKIKQLNKDSIIDYHPLQEFLIKKKFQEADKLTQDYLCQLAQNYGGAKQRKWLYFTDISLLPSKDLYIIDLIWRSYSNNRFGFSVQRKIWLASNSNWQILWEKIGWTNKGIMKRYPEEFMWHTNAPQGHLPLFNQLRGKQTLSALFEHIAWNQNFHKENE</sequence>
<gene>
    <name evidence="2" type="primary">ycf53</name>
</gene>
<keyword evidence="2" id="KW-0934">Plastid</keyword>
<dbReference type="AlphaFoldDB" id="A0A1Z1MJU4"/>
<dbReference type="EMBL" id="MF101441">
    <property type="protein sequence ID" value="ARW66112.1"/>
    <property type="molecule type" value="Genomic_DNA"/>
</dbReference>
<proteinExistence type="predicted"/>
<dbReference type="GeneID" id="33359206"/>
<keyword evidence="2" id="KW-0150">Chloroplast</keyword>
<dbReference type="Gene3D" id="1.25.40.620">
    <property type="match status" value="1"/>
</dbReference>
<dbReference type="PANTHER" id="PTHR34800">
    <property type="entry name" value="TETRAPYRROLE-BINDING PROTEIN, CHLOROPLASTIC"/>
    <property type="match status" value="1"/>
</dbReference>
<protein>
    <recommendedName>
        <fullName evidence="1">GUN4-like domain-containing protein</fullName>
    </recommendedName>
</protein>
<reference evidence="2" key="1">
    <citation type="journal article" date="2017" name="J. Phycol.">
        <title>Analysis of chloroplast genomes and a supermatrix inform reclassification of the Rhodomelaceae (Rhodophyta).</title>
        <authorList>
            <person name="Diaz-Tapia P."/>
            <person name="Maggs C.A."/>
            <person name="West J.A."/>
            <person name="Verbruggen H."/>
        </authorList>
    </citation>
    <scope>NUCLEOTIDE SEQUENCE</scope>
    <source>
        <strain evidence="2">PD1020</strain>
    </source>
</reference>
<dbReference type="GO" id="GO:0046906">
    <property type="term" value="F:tetrapyrrole binding"/>
    <property type="evidence" value="ECO:0007669"/>
    <property type="project" value="TreeGrafter"/>
</dbReference>
<evidence type="ECO:0000313" key="2">
    <source>
        <dbReference type="EMBL" id="ARW66112.1"/>
    </source>
</evidence>
<dbReference type="Gene3D" id="1.10.10.1770">
    <property type="entry name" value="Gun4-like"/>
    <property type="match status" value="1"/>
</dbReference>
<dbReference type="CDD" id="cd16383">
    <property type="entry name" value="GUN4"/>
    <property type="match status" value="1"/>
</dbReference>